<keyword evidence="3" id="KW-0520">NAD</keyword>
<dbReference type="SUPFAM" id="SSF52283">
    <property type="entry name" value="Formate/glycerate dehydrogenase catalytic domain-like"/>
    <property type="match status" value="1"/>
</dbReference>
<dbReference type="GO" id="GO:0005829">
    <property type="term" value="C:cytosol"/>
    <property type="evidence" value="ECO:0007669"/>
    <property type="project" value="TreeGrafter"/>
</dbReference>
<gene>
    <name evidence="7" type="ORF">SMF913_10607</name>
</gene>
<dbReference type="FunFam" id="3.40.50.720:FF:000203">
    <property type="entry name" value="D-3-phosphoglycerate dehydrogenase (SerA)"/>
    <property type="match status" value="1"/>
</dbReference>
<protein>
    <submittedName>
        <fullName evidence="7">Glyoxylate reductase</fullName>
    </submittedName>
</protein>
<dbReference type="GO" id="GO:0016618">
    <property type="term" value="F:hydroxypyruvate reductase [NAD(P)H] activity"/>
    <property type="evidence" value="ECO:0007669"/>
    <property type="project" value="TreeGrafter"/>
</dbReference>
<evidence type="ECO:0000256" key="1">
    <source>
        <dbReference type="ARBA" id="ARBA00005854"/>
    </source>
</evidence>
<feature type="domain" description="D-isomer specific 2-hydroxyacid dehydrogenase NAD-binding" evidence="6">
    <location>
        <begin position="106"/>
        <end position="279"/>
    </location>
</feature>
<dbReference type="Gene3D" id="3.40.50.720">
    <property type="entry name" value="NAD(P)-binding Rossmann-like Domain"/>
    <property type="match status" value="2"/>
</dbReference>
<comment type="similarity">
    <text evidence="1 4">Belongs to the D-isomer specific 2-hydroxyacid dehydrogenase family.</text>
</comment>
<dbReference type="PANTHER" id="PTHR10996">
    <property type="entry name" value="2-HYDROXYACID DEHYDROGENASE-RELATED"/>
    <property type="match status" value="1"/>
</dbReference>
<dbReference type="InterPro" id="IPR036291">
    <property type="entry name" value="NAD(P)-bd_dom_sf"/>
</dbReference>
<dbReference type="RefSeq" id="WP_214609262.1">
    <property type="nucleotide sequence ID" value="NZ_LJIW01000001.1"/>
</dbReference>
<dbReference type="InterPro" id="IPR006139">
    <property type="entry name" value="D-isomer_2_OHA_DH_cat_dom"/>
</dbReference>
<evidence type="ECO:0000259" key="6">
    <source>
        <dbReference type="Pfam" id="PF02826"/>
    </source>
</evidence>
<dbReference type="Proteomes" id="UP000236520">
    <property type="component" value="Unassembled WGS sequence"/>
</dbReference>
<dbReference type="Pfam" id="PF02826">
    <property type="entry name" value="2-Hacid_dh_C"/>
    <property type="match status" value="1"/>
</dbReference>
<proteinExistence type="inferred from homology"/>
<evidence type="ECO:0000256" key="4">
    <source>
        <dbReference type="RuleBase" id="RU003719"/>
    </source>
</evidence>
<dbReference type="PROSITE" id="PS00670">
    <property type="entry name" value="D_2_HYDROXYACID_DH_2"/>
    <property type="match status" value="1"/>
</dbReference>
<dbReference type="GO" id="GO:0030267">
    <property type="term" value="F:glyoxylate reductase (NADPH) activity"/>
    <property type="evidence" value="ECO:0007669"/>
    <property type="project" value="TreeGrafter"/>
</dbReference>
<dbReference type="CDD" id="cd05301">
    <property type="entry name" value="GDH"/>
    <property type="match status" value="1"/>
</dbReference>
<dbReference type="InterPro" id="IPR006140">
    <property type="entry name" value="D-isomer_DH_NAD-bd"/>
</dbReference>
<evidence type="ECO:0000313" key="7">
    <source>
        <dbReference type="EMBL" id="PNG94582.1"/>
    </source>
</evidence>
<sequence>MTFRIGSTVVLPARSMARLEDLGVDLVPVESVSGLTALTNIDAAIVTITDPVGAEAVAALRDAGTRLVANVGVGYNNIDVSTAAAAGITVTNTPDVLTDATADITMALLLDTTRRVTEGDRLVRSGKPWSWAFDFMWGSSLAGKRLGIVGYGRIGEAVAHRARAFGMTVASSSRRPRTEPDVEWTSLDRLFAESDVVSLHCPLTDDTRHLVDAARLRSMKTTAVLINTARGPVVDEAALVDALRAGTIGAAGLDVYEHEPLLAPGLAELANVTLAPHLGSATRETREAMADLAVRNVVALCLGADLLTPVVV</sequence>
<dbReference type="EMBL" id="LJIW01000001">
    <property type="protein sequence ID" value="PNG94582.1"/>
    <property type="molecule type" value="Genomic_DNA"/>
</dbReference>
<keyword evidence="2 4" id="KW-0560">Oxidoreductase</keyword>
<keyword evidence="8" id="KW-1185">Reference proteome</keyword>
<dbReference type="InterPro" id="IPR029753">
    <property type="entry name" value="D-isomer_DH_CS"/>
</dbReference>
<name>A0A2J7Z2S6_STRMQ</name>
<dbReference type="AlphaFoldDB" id="A0A2J7Z2S6"/>
<dbReference type="InterPro" id="IPR050223">
    <property type="entry name" value="D-isomer_2-hydroxyacid_DH"/>
</dbReference>
<evidence type="ECO:0000259" key="5">
    <source>
        <dbReference type="Pfam" id="PF00389"/>
    </source>
</evidence>
<reference evidence="7 8" key="1">
    <citation type="submission" date="2015-09" db="EMBL/GenBank/DDBJ databases">
        <title>Genome sequence, genome mining and natural product profiling of a biocontrol bacterium Streptomyces malaysiensis F913.</title>
        <authorList>
            <person name="Xu Y."/>
            <person name="Wei J."/>
            <person name="Xie J."/>
            <person name="Li T."/>
            <person name="Zhou Z."/>
        </authorList>
    </citation>
    <scope>NUCLEOTIDE SEQUENCE [LARGE SCALE GENOMIC DNA]</scope>
    <source>
        <strain evidence="7 8">F913</strain>
    </source>
</reference>
<accession>A0A2J7Z2S6</accession>
<evidence type="ECO:0000256" key="3">
    <source>
        <dbReference type="ARBA" id="ARBA00023027"/>
    </source>
</evidence>
<dbReference type="SUPFAM" id="SSF51735">
    <property type="entry name" value="NAD(P)-binding Rossmann-fold domains"/>
    <property type="match status" value="1"/>
</dbReference>
<comment type="caution">
    <text evidence="7">The sequence shown here is derived from an EMBL/GenBank/DDBJ whole genome shotgun (WGS) entry which is preliminary data.</text>
</comment>
<dbReference type="PANTHER" id="PTHR10996:SF283">
    <property type="entry name" value="GLYOXYLATE_HYDROXYPYRUVATE REDUCTASE B"/>
    <property type="match status" value="1"/>
</dbReference>
<dbReference type="Pfam" id="PF00389">
    <property type="entry name" value="2-Hacid_dh"/>
    <property type="match status" value="1"/>
</dbReference>
<dbReference type="PROSITE" id="PS00671">
    <property type="entry name" value="D_2_HYDROXYACID_DH_3"/>
    <property type="match status" value="1"/>
</dbReference>
<feature type="domain" description="D-isomer specific 2-hydroxyacid dehydrogenase catalytic" evidence="5">
    <location>
        <begin position="36"/>
        <end position="310"/>
    </location>
</feature>
<dbReference type="GO" id="GO:0051287">
    <property type="term" value="F:NAD binding"/>
    <property type="evidence" value="ECO:0007669"/>
    <property type="project" value="InterPro"/>
</dbReference>
<organism evidence="7 8">
    <name type="scientific">Streptomyces malaysiensis</name>
    <dbReference type="NCBI Taxonomy" id="92644"/>
    <lineage>
        <taxon>Bacteria</taxon>
        <taxon>Bacillati</taxon>
        <taxon>Actinomycetota</taxon>
        <taxon>Actinomycetes</taxon>
        <taxon>Kitasatosporales</taxon>
        <taxon>Streptomycetaceae</taxon>
        <taxon>Streptomyces</taxon>
        <taxon>Streptomyces violaceusniger group</taxon>
    </lineage>
</organism>
<evidence type="ECO:0000256" key="2">
    <source>
        <dbReference type="ARBA" id="ARBA00023002"/>
    </source>
</evidence>
<evidence type="ECO:0000313" key="8">
    <source>
        <dbReference type="Proteomes" id="UP000236520"/>
    </source>
</evidence>